<reference evidence="3 4" key="1">
    <citation type="submission" date="2022-09" db="EMBL/GenBank/DDBJ databases">
        <title>New species of Phenylobacterium.</title>
        <authorList>
            <person name="Mieszkin S."/>
        </authorList>
    </citation>
    <scope>NUCLEOTIDE SEQUENCE [LARGE SCALE GENOMIC DNA]</scope>
    <source>
        <strain evidence="3 4">HK31-G</strain>
    </source>
</reference>
<dbReference type="EMBL" id="JAOTJD010000029">
    <property type="protein sequence ID" value="MFD3265233.1"/>
    <property type="molecule type" value="Genomic_DNA"/>
</dbReference>
<dbReference type="InterPro" id="IPR023459">
    <property type="entry name" value="Tscrpt_elong_fac_GreA/B_fam"/>
</dbReference>
<evidence type="ECO:0000259" key="1">
    <source>
        <dbReference type="Pfam" id="PF01272"/>
    </source>
</evidence>
<dbReference type="InterPro" id="IPR029462">
    <property type="entry name" value="Rnk_N"/>
</dbReference>
<sequence>MPSKTLARPPIQVSETDADRLFLLIDRAPADRSGLREELERAQVRPLVPASVVAMNSTVEFLDDAHGETRTVQLVYPGEADIAANKVSVLSPVGAGLLGLKAGQSIQWPDRDGRLRALRVLKVSRG</sequence>
<organism evidence="3 4">
    <name type="scientific">Phenylobacterium ferrooxidans</name>
    <dbReference type="NCBI Taxonomy" id="2982689"/>
    <lineage>
        <taxon>Bacteria</taxon>
        <taxon>Pseudomonadati</taxon>
        <taxon>Pseudomonadota</taxon>
        <taxon>Alphaproteobacteria</taxon>
        <taxon>Caulobacterales</taxon>
        <taxon>Caulobacteraceae</taxon>
        <taxon>Phenylobacterium</taxon>
    </lineage>
</organism>
<dbReference type="Gene3D" id="3.10.50.30">
    <property type="entry name" value="Transcription elongation factor, GreA/GreB, C-terminal domain"/>
    <property type="match status" value="1"/>
</dbReference>
<evidence type="ECO:0000259" key="2">
    <source>
        <dbReference type="Pfam" id="PF14760"/>
    </source>
</evidence>
<feature type="domain" description="Regulator of nucleoside diphosphate kinase N-terminal" evidence="2">
    <location>
        <begin position="9"/>
        <end position="44"/>
    </location>
</feature>
<dbReference type="SUPFAM" id="SSF54534">
    <property type="entry name" value="FKBP-like"/>
    <property type="match status" value="1"/>
</dbReference>
<dbReference type="InterPro" id="IPR001437">
    <property type="entry name" value="Tscrpt_elong_fac_GreA/B_C"/>
</dbReference>
<accession>A0ABW6CSC6</accession>
<dbReference type="InterPro" id="IPR036953">
    <property type="entry name" value="GreA/GreB_C_sf"/>
</dbReference>
<keyword evidence="3" id="KW-0418">Kinase</keyword>
<comment type="caution">
    <text evidence="3">The sequence shown here is derived from an EMBL/GenBank/DDBJ whole genome shotgun (WGS) entry which is preliminary data.</text>
</comment>
<evidence type="ECO:0000313" key="4">
    <source>
        <dbReference type="Proteomes" id="UP001598130"/>
    </source>
</evidence>
<keyword evidence="3" id="KW-0808">Transferase</keyword>
<dbReference type="Proteomes" id="UP001598130">
    <property type="component" value="Unassembled WGS sequence"/>
</dbReference>
<dbReference type="Gene3D" id="1.10.286.20">
    <property type="match status" value="1"/>
</dbReference>
<dbReference type="Pfam" id="PF01272">
    <property type="entry name" value="GreA_GreB"/>
    <property type="match status" value="1"/>
</dbReference>
<dbReference type="PANTHER" id="PTHR30437">
    <property type="entry name" value="TRANSCRIPTION ELONGATION FACTOR GREA"/>
    <property type="match status" value="1"/>
</dbReference>
<protein>
    <submittedName>
        <fullName evidence="3">Nucleoside diphosphate kinase regulator</fullName>
    </submittedName>
</protein>
<dbReference type="NCBIfam" id="NF004396">
    <property type="entry name" value="PRK05753.1"/>
    <property type="match status" value="1"/>
</dbReference>
<dbReference type="Pfam" id="PF14760">
    <property type="entry name" value="Rnk_N"/>
    <property type="match status" value="1"/>
</dbReference>
<dbReference type="PANTHER" id="PTHR30437:SF5">
    <property type="entry name" value="REGULATOR OF NUCLEOSIDE DIPHOSPHATE KINASE"/>
    <property type="match status" value="1"/>
</dbReference>
<name>A0ABW6CSC6_9CAUL</name>
<proteinExistence type="predicted"/>
<dbReference type="RefSeq" id="WP_377370704.1">
    <property type="nucleotide sequence ID" value="NZ_JAOTJD010000029.1"/>
</dbReference>
<keyword evidence="4" id="KW-1185">Reference proteome</keyword>
<gene>
    <name evidence="3" type="primary">rnk</name>
    <name evidence="3" type="ORF">OCL97_14845</name>
</gene>
<feature type="domain" description="Transcription elongation factor GreA/GreB C-terminal" evidence="1">
    <location>
        <begin position="49"/>
        <end position="124"/>
    </location>
</feature>
<evidence type="ECO:0000313" key="3">
    <source>
        <dbReference type="EMBL" id="MFD3265233.1"/>
    </source>
</evidence>
<dbReference type="GO" id="GO:0016301">
    <property type="term" value="F:kinase activity"/>
    <property type="evidence" value="ECO:0007669"/>
    <property type="project" value="UniProtKB-KW"/>
</dbReference>